<dbReference type="PANTHER" id="PTHR28244">
    <property type="entry name" value="RNA POLYMERASE I-SPECIFIC TRANSCRIPTION INITIATION FACTOR RRN11"/>
    <property type="match status" value="1"/>
</dbReference>
<dbReference type="STRING" id="869754.A0A1A0H6R9"/>
<name>A0A1A0H6R9_9ASCO</name>
<dbReference type="InterPro" id="IPR053029">
    <property type="entry name" value="RNA_pol_I-specific_init_factor"/>
</dbReference>
<dbReference type="GO" id="GO:0017025">
    <property type="term" value="F:TBP-class protein binding"/>
    <property type="evidence" value="ECO:0007669"/>
    <property type="project" value="TreeGrafter"/>
</dbReference>
<proteinExistence type="predicted"/>
<evidence type="ECO:0000313" key="2">
    <source>
        <dbReference type="EMBL" id="OBA19789.1"/>
    </source>
</evidence>
<comment type="caution">
    <text evidence="2">The sequence shown here is derived from an EMBL/GenBank/DDBJ whole genome shotgun (WGS) entry which is preliminary data.</text>
</comment>
<feature type="region of interest" description="Disordered" evidence="1">
    <location>
        <begin position="815"/>
        <end position="834"/>
    </location>
</feature>
<feature type="compositionally biased region" description="Basic residues" evidence="1">
    <location>
        <begin position="197"/>
        <end position="207"/>
    </location>
</feature>
<dbReference type="Proteomes" id="UP000092555">
    <property type="component" value="Unassembled WGS sequence"/>
</dbReference>
<accession>A0A1A0H6R9</accession>
<dbReference type="GO" id="GO:0070860">
    <property type="term" value="C:RNA polymerase I core factor complex"/>
    <property type="evidence" value="ECO:0007669"/>
    <property type="project" value="TreeGrafter"/>
</dbReference>
<sequence length="941" mass="107211">MFEDSLIPQSRRKTGRRKARLLRIIEEDVFEKVALAVEKTGQWDFSRADRADVLRRVRIMYRARTYPQATFEDWHSVSEDETGDDEDERALAFRDQLALGETAADFDAFVIQKIVHDLKQDGFSGSHGSQEKPGAGPTKEAVDPHDNLLDRISSNTEASESDSSSSVSSDSDSETDTSDSGQSDREISDQDLAHHDSKARHSLKKRPVSSSDDHSTDSTDEEDDSMKPDLVFARKKLKQWANEEDTERSWLRDQYSLHKSGYELYDDLEVTAHDSARRQHALSLKTILHLKILEKDWHTAFKTFSLLSKLSFVDLRSLWPLGIEILSQLRDESRTNKQTSDSRGRQEQMKIQQFYDWMTLAFPMYGKPLVSFFLTQGPVFRTGSKTYTPIYRVAGLWNLLSEKQYSSLRDKLNEIMLVPPYTEDGVFCYMLLLCCLSENADLLSVFEDFDKKLDEILDGASVIGDLASDMSLLASKESIKTRVFRNIAEASNLMEKCDSHNFNYPRCLVEKVIERTRAVLSGLIANLVEDDNVSVTQISLGYTLHNGKVELTKANDTVLPRKYWDRIIIEDNQSGAKHWVGNFFHLFKPNKVVCLVCGQLQELRRRANLKDHLSTHNITLKNQAEEKAVLEDRDMTEMVRLQEQQRTEPAKVVKKKPVHKKKVSLPTTFSNPVNSNERSLPSNTIPMTKDILLPVKDDSRIHTQSAETLAFDWNAGNSLTTNTRIIDNLKSFKPEQSENPIIAKTAETAIHQSDSYEGHIMKHQEDSQVWRDASNDRNTKSSTADSSGCDTSGEYLVNRIDDSLDGQIIAKKRNTGASFDGFSPDTTQENQTFTQDLSRDISRDFHQFATQTQESQRNSELPSSRKRNYKENDQNEWPGEFSMDLYQADSSINFTRIISESFLGNEGKLNDHKDEQVLLVNETVLDAINRDAELRIESDSP</sequence>
<feature type="compositionally biased region" description="Polar residues" evidence="1">
    <location>
        <begin position="849"/>
        <end position="862"/>
    </location>
</feature>
<feature type="compositionally biased region" description="Basic and acidic residues" evidence="1">
    <location>
        <begin position="140"/>
        <end position="149"/>
    </location>
</feature>
<dbReference type="GO" id="GO:0001181">
    <property type="term" value="F:RNA polymerase I general transcription initiation factor activity"/>
    <property type="evidence" value="ECO:0007669"/>
    <property type="project" value="InterPro"/>
</dbReference>
<gene>
    <name evidence="2" type="ORF">METBIDRAFT_12834</name>
</gene>
<feature type="region of interest" description="Disordered" evidence="1">
    <location>
        <begin position="644"/>
        <end position="682"/>
    </location>
</feature>
<dbReference type="OrthoDB" id="2159786at2759"/>
<evidence type="ECO:0000256" key="1">
    <source>
        <dbReference type="SAM" id="MobiDB-lite"/>
    </source>
</evidence>
<feature type="compositionally biased region" description="Basic and acidic residues" evidence="1">
    <location>
        <begin position="182"/>
        <end position="196"/>
    </location>
</feature>
<dbReference type="GO" id="GO:0042790">
    <property type="term" value="P:nucleolar large rRNA transcription by RNA polymerase I"/>
    <property type="evidence" value="ECO:0007669"/>
    <property type="project" value="TreeGrafter"/>
</dbReference>
<protein>
    <submittedName>
        <fullName evidence="2">Uncharacterized protein</fullName>
    </submittedName>
</protein>
<dbReference type="Pfam" id="PF04090">
    <property type="entry name" value="Rrn11"/>
    <property type="match status" value="1"/>
</dbReference>
<feature type="compositionally biased region" description="Low complexity" evidence="1">
    <location>
        <begin position="153"/>
        <end position="170"/>
    </location>
</feature>
<feature type="region of interest" description="Disordered" evidence="1">
    <location>
        <begin position="772"/>
        <end position="792"/>
    </location>
</feature>
<keyword evidence="3" id="KW-1185">Reference proteome</keyword>
<dbReference type="InterPro" id="IPR007224">
    <property type="entry name" value="TIF_Rrn11"/>
</dbReference>
<evidence type="ECO:0000313" key="3">
    <source>
        <dbReference type="Proteomes" id="UP000092555"/>
    </source>
</evidence>
<feature type="compositionally biased region" description="Polar residues" evidence="1">
    <location>
        <begin position="780"/>
        <end position="790"/>
    </location>
</feature>
<dbReference type="RefSeq" id="XP_018710314.1">
    <property type="nucleotide sequence ID" value="XM_018854271.1"/>
</dbReference>
<feature type="region of interest" description="Disordered" evidence="1">
    <location>
        <begin position="122"/>
        <end position="227"/>
    </location>
</feature>
<dbReference type="AlphaFoldDB" id="A0A1A0H6R9"/>
<organism evidence="2 3">
    <name type="scientific">Metschnikowia bicuspidata var. bicuspidata NRRL YB-4993</name>
    <dbReference type="NCBI Taxonomy" id="869754"/>
    <lineage>
        <taxon>Eukaryota</taxon>
        <taxon>Fungi</taxon>
        <taxon>Dikarya</taxon>
        <taxon>Ascomycota</taxon>
        <taxon>Saccharomycotina</taxon>
        <taxon>Pichiomycetes</taxon>
        <taxon>Metschnikowiaceae</taxon>
        <taxon>Metschnikowia</taxon>
    </lineage>
</organism>
<dbReference type="GO" id="GO:0001164">
    <property type="term" value="F:RNA polymerase I core promoter sequence-specific DNA binding"/>
    <property type="evidence" value="ECO:0007669"/>
    <property type="project" value="InterPro"/>
</dbReference>
<dbReference type="EMBL" id="LXTC01000005">
    <property type="protein sequence ID" value="OBA19789.1"/>
    <property type="molecule type" value="Genomic_DNA"/>
</dbReference>
<reference evidence="2 3" key="1">
    <citation type="submission" date="2016-05" db="EMBL/GenBank/DDBJ databases">
        <title>Comparative genomics of biotechnologically important yeasts.</title>
        <authorList>
            <consortium name="DOE Joint Genome Institute"/>
            <person name="Riley R."/>
            <person name="Haridas S."/>
            <person name="Wolfe K.H."/>
            <person name="Lopes M.R."/>
            <person name="Hittinger C.T."/>
            <person name="Goker M."/>
            <person name="Salamov A."/>
            <person name="Wisecaver J."/>
            <person name="Long T.M."/>
            <person name="Aerts A.L."/>
            <person name="Barry K."/>
            <person name="Choi C."/>
            <person name="Clum A."/>
            <person name="Coughlan A.Y."/>
            <person name="Deshpande S."/>
            <person name="Douglass A.P."/>
            <person name="Hanson S.J."/>
            <person name="Klenk H.-P."/>
            <person name="LaButti K."/>
            <person name="Lapidus A."/>
            <person name="Lindquist E."/>
            <person name="Lipzen A."/>
            <person name="Meier-kolthoff J.P."/>
            <person name="Ohm R.A."/>
            <person name="Otillar R.P."/>
            <person name="Pangilinan J."/>
            <person name="Peng Y."/>
            <person name="Rokas A."/>
            <person name="Rosa C.A."/>
            <person name="Scheuner C."/>
            <person name="Sibirny A.A."/>
            <person name="Slot J.C."/>
            <person name="Stielow J.B."/>
            <person name="Sun H."/>
            <person name="Kurtzman C.P."/>
            <person name="Blackwell M."/>
            <person name="Grigoriev I.V."/>
            <person name="Jeffries T.W."/>
        </authorList>
    </citation>
    <scope>NUCLEOTIDE SEQUENCE [LARGE SCALE GENOMIC DNA]</scope>
    <source>
        <strain evidence="2 3">NRRL YB-4993</strain>
    </source>
</reference>
<feature type="region of interest" description="Disordered" evidence="1">
    <location>
        <begin position="849"/>
        <end position="878"/>
    </location>
</feature>
<dbReference type="PANTHER" id="PTHR28244:SF1">
    <property type="entry name" value="RNA POLYMERASE I-SPECIFIC TRANSCRIPTION INITIATION FACTOR RRN11"/>
    <property type="match status" value="1"/>
</dbReference>
<dbReference type="GeneID" id="30027247"/>
<feature type="compositionally biased region" description="Basic residues" evidence="1">
    <location>
        <begin position="652"/>
        <end position="663"/>
    </location>
</feature>
<feature type="compositionally biased region" description="Polar residues" evidence="1">
    <location>
        <begin position="665"/>
        <end position="682"/>
    </location>
</feature>
<feature type="compositionally biased region" description="Polar residues" evidence="1">
    <location>
        <begin position="824"/>
        <end position="834"/>
    </location>
</feature>